<dbReference type="EMBL" id="CP003178">
    <property type="protein sequence ID" value="AEW00154.1"/>
    <property type="molecule type" value="Genomic_DNA"/>
</dbReference>
<dbReference type="HOGENOM" id="CLU_2718234_0_0_10"/>
<protein>
    <submittedName>
        <fullName evidence="1">Uncharacterized protein</fullName>
    </submittedName>
</protein>
<proteinExistence type="predicted"/>
<dbReference type="KEGG" id="nko:Niako_3866"/>
<sequence>MPFTKMFNPYVWSAISWRYKGRMTKGKVVHQRFFSRNMEKNPTFLSRSALKRCVINATIIAYSGNKHHRLLL</sequence>
<reference evidence="1 2" key="1">
    <citation type="submission" date="2011-12" db="EMBL/GenBank/DDBJ databases">
        <title>The complete genome of Niastella koreensis GR20-10.</title>
        <authorList>
            <consortium name="US DOE Joint Genome Institute (JGI-PGF)"/>
            <person name="Lucas S."/>
            <person name="Han J."/>
            <person name="Lapidus A."/>
            <person name="Bruce D."/>
            <person name="Goodwin L."/>
            <person name="Pitluck S."/>
            <person name="Peters L."/>
            <person name="Kyrpides N."/>
            <person name="Mavromatis K."/>
            <person name="Ivanova N."/>
            <person name="Mikhailova N."/>
            <person name="Davenport K."/>
            <person name="Saunders E."/>
            <person name="Detter J.C."/>
            <person name="Tapia R."/>
            <person name="Han C."/>
            <person name="Land M."/>
            <person name="Hauser L."/>
            <person name="Markowitz V."/>
            <person name="Cheng J.-F."/>
            <person name="Hugenholtz P."/>
            <person name="Woyke T."/>
            <person name="Wu D."/>
            <person name="Tindall B."/>
            <person name="Pomrenke H."/>
            <person name="Brambilla E."/>
            <person name="Klenk H.-P."/>
            <person name="Eisen J.A."/>
        </authorList>
    </citation>
    <scope>NUCLEOTIDE SEQUENCE [LARGE SCALE GENOMIC DNA]</scope>
    <source>
        <strain evidence="2">DSM 17620 / KACC 11465 / NBRC 106392 / GR20-10</strain>
    </source>
</reference>
<accession>G8T8I2</accession>
<dbReference type="Proteomes" id="UP000005438">
    <property type="component" value="Chromosome"/>
</dbReference>
<gene>
    <name evidence="1" type="ordered locus">Niako_3866</name>
</gene>
<dbReference type="AlphaFoldDB" id="G8T8I2"/>
<evidence type="ECO:0000313" key="1">
    <source>
        <dbReference type="EMBL" id="AEW00154.1"/>
    </source>
</evidence>
<organism evidence="1 2">
    <name type="scientific">Niastella koreensis (strain DSM 17620 / KACC 11465 / NBRC 106392 / GR20-10)</name>
    <dbReference type="NCBI Taxonomy" id="700598"/>
    <lineage>
        <taxon>Bacteria</taxon>
        <taxon>Pseudomonadati</taxon>
        <taxon>Bacteroidota</taxon>
        <taxon>Chitinophagia</taxon>
        <taxon>Chitinophagales</taxon>
        <taxon>Chitinophagaceae</taxon>
        <taxon>Niastella</taxon>
    </lineage>
</organism>
<evidence type="ECO:0000313" key="2">
    <source>
        <dbReference type="Proteomes" id="UP000005438"/>
    </source>
</evidence>
<name>G8T8I2_NIAKG</name>